<organism evidence="3 4">
    <name type="scientific">Alkaliphilus metalliredigens (strain QYMF)</name>
    <dbReference type="NCBI Taxonomy" id="293826"/>
    <lineage>
        <taxon>Bacteria</taxon>
        <taxon>Bacillati</taxon>
        <taxon>Bacillota</taxon>
        <taxon>Clostridia</taxon>
        <taxon>Peptostreptococcales</taxon>
        <taxon>Natronincolaceae</taxon>
        <taxon>Alkaliphilus</taxon>
    </lineage>
</organism>
<dbReference type="Proteomes" id="UP000001572">
    <property type="component" value="Chromosome"/>
</dbReference>
<name>A6TMJ2_ALKMQ</name>
<dbReference type="PANTHER" id="PTHR37313">
    <property type="entry name" value="UPF0749 PROTEIN RV1825"/>
    <property type="match status" value="1"/>
</dbReference>
<evidence type="ECO:0000313" key="3">
    <source>
        <dbReference type="EMBL" id="ABR47410.1"/>
    </source>
</evidence>
<evidence type="ECO:0000313" key="4">
    <source>
        <dbReference type="Proteomes" id="UP000001572"/>
    </source>
</evidence>
<sequence>MRSSTKGIVIILFVLFGIMIGVQVSSRMNPINEEYGLSYNLDHGVQEVTDLIKANEDMERRIYELKTTVEEYEEESTEESIVLKQLRIEVDQHRLLAGHTDVEGPGMIITIEGPSDENIAVFVQQRKYLLNLINELKVFGGEVISINNQRITKRSEVTLAGNHINVNTIPIAPPYVIRVIGNTREFNRYIDYRTVLFESMVADGLKYTITFEEQLSISKIKREKPIRFLTPIEGE</sequence>
<dbReference type="eggNOG" id="COG3879">
    <property type="taxonomic scope" value="Bacteria"/>
</dbReference>
<dbReference type="HOGENOM" id="CLU_040273_4_1_9"/>
<evidence type="ECO:0008006" key="5">
    <source>
        <dbReference type="Google" id="ProtNLM"/>
    </source>
</evidence>
<gene>
    <name evidence="3" type="ordered locus">Amet_1202</name>
</gene>
<proteinExistence type="inferred from homology"/>
<dbReference type="KEGG" id="amt:Amet_1202"/>
<evidence type="ECO:0000256" key="2">
    <source>
        <dbReference type="SAM" id="Coils"/>
    </source>
</evidence>
<accession>A6TMJ2</accession>
<comment type="similarity">
    <text evidence="1">Belongs to the UPF0749 family.</text>
</comment>
<protein>
    <recommendedName>
        <fullName evidence="5">Division initiation protein</fullName>
    </recommendedName>
</protein>
<dbReference type="PANTHER" id="PTHR37313:SF2">
    <property type="entry name" value="UPF0749 PROTEIN YLXX"/>
    <property type="match status" value="1"/>
</dbReference>
<dbReference type="EMBL" id="CP000724">
    <property type="protein sequence ID" value="ABR47410.1"/>
    <property type="molecule type" value="Genomic_DNA"/>
</dbReference>
<feature type="coiled-coil region" evidence="2">
    <location>
        <begin position="55"/>
        <end position="89"/>
    </location>
</feature>
<reference evidence="4" key="1">
    <citation type="journal article" date="2016" name="Genome Announc.">
        <title>Complete genome sequence of Alkaliphilus metalliredigens strain QYMF, an alkaliphilic and metal-reducing bacterium isolated from borax-contaminated leachate ponds.</title>
        <authorList>
            <person name="Hwang C."/>
            <person name="Copeland A."/>
            <person name="Lucas S."/>
            <person name="Lapidus A."/>
            <person name="Barry K."/>
            <person name="Detter J.C."/>
            <person name="Glavina Del Rio T."/>
            <person name="Hammon N."/>
            <person name="Israni S."/>
            <person name="Dalin E."/>
            <person name="Tice H."/>
            <person name="Pitluck S."/>
            <person name="Chertkov O."/>
            <person name="Brettin T."/>
            <person name="Bruce D."/>
            <person name="Han C."/>
            <person name="Schmutz J."/>
            <person name="Larimer F."/>
            <person name="Land M.L."/>
            <person name="Hauser L."/>
            <person name="Kyrpides N."/>
            <person name="Mikhailova N."/>
            <person name="Ye Q."/>
            <person name="Zhou J."/>
            <person name="Richardson P."/>
            <person name="Fields M.W."/>
        </authorList>
    </citation>
    <scope>NUCLEOTIDE SEQUENCE [LARGE SCALE GENOMIC DNA]</scope>
    <source>
        <strain evidence="4">QYMF</strain>
    </source>
</reference>
<dbReference type="Gene3D" id="3.30.70.1880">
    <property type="entry name" value="Protein of unknown function DUF881"/>
    <property type="match status" value="1"/>
</dbReference>
<dbReference type="Pfam" id="PF05949">
    <property type="entry name" value="DUF881"/>
    <property type="match status" value="1"/>
</dbReference>
<keyword evidence="4" id="KW-1185">Reference proteome</keyword>
<dbReference type="AlphaFoldDB" id="A6TMJ2"/>
<evidence type="ECO:0000256" key="1">
    <source>
        <dbReference type="ARBA" id="ARBA00009108"/>
    </source>
</evidence>
<keyword evidence="2" id="KW-0175">Coiled coil</keyword>
<dbReference type="STRING" id="293826.Amet_1202"/>
<dbReference type="InterPro" id="IPR010273">
    <property type="entry name" value="DUF881"/>
</dbReference>